<evidence type="ECO:0000256" key="6">
    <source>
        <dbReference type="ARBA" id="ARBA00022764"/>
    </source>
</evidence>
<dbReference type="GO" id="GO:0008745">
    <property type="term" value="F:N-acetylmuramoyl-L-alanine amidase activity"/>
    <property type="evidence" value="ECO:0007669"/>
    <property type="project" value="UniProtKB-EC"/>
</dbReference>
<dbReference type="GO" id="GO:0030288">
    <property type="term" value="C:outer membrane-bounded periplasmic space"/>
    <property type="evidence" value="ECO:0007669"/>
    <property type="project" value="TreeGrafter"/>
</dbReference>
<keyword evidence="6" id="KW-0574">Periplasm</keyword>
<evidence type="ECO:0000256" key="8">
    <source>
        <dbReference type="ARBA" id="ARBA00023316"/>
    </source>
</evidence>
<organism evidence="12 13">
    <name type="scientific">Piscinibacter sakaiensis</name>
    <name type="common">Ideonella sakaiensis</name>
    <dbReference type="NCBI Taxonomy" id="1547922"/>
    <lineage>
        <taxon>Bacteria</taxon>
        <taxon>Pseudomonadati</taxon>
        <taxon>Pseudomonadota</taxon>
        <taxon>Betaproteobacteria</taxon>
        <taxon>Burkholderiales</taxon>
        <taxon>Sphaerotilaceae</taxon>
        <taxon>Piscinibacter</taxon>
    </lineage>
</organism>
<feature type="domain" description="MurNAc-LAA" evidence="11">
    <location>
        <begin position="364"/>
        <end position="519"/>
    </location>
</feature>
<dbReference type="InterPro" id="IPR021731">
    <property type="entry name" value="AMIN_dom"/>
</dbReference>
<dbReference type="GO" id="GO:0009253">
    <property type="term" value="P:peptidoglycan catabolic process"/>
    <property type="evidence" value="ECO:0007669"/>
    <property type="project" value="InterPro"/>
</dbReference>
<evidence type="ECO:0000256" key="2">
    <source>
        <dbReference type="ARBA" id="ARBA00004418"/>
    </source>
</evidence>
<keyword evidence="13" id="KW-1185">Reference proteome</keyword>
<evidence type="ECO:0000256" key="3">
    <source>
        <dbReference type="ARBA" id="ARBA00010860"/>
    </source>
</evidence>
<dbReference type="EMBL" id="BBYR01000069">
    <property type="protein sequence ID" value="GAP38248.1"/>
    <property type="molecule type" value="Genomic_DNA"/>
</dbReference>
<dbReference type="CDD" id="cd02696">
    <property type="entry name" value="MurNAc-LAA"/>
    <property type="match status" value="1"/>
</dbReference>
<protein>
    <recommendedName>
        <fullName evidence="9">N-acetylmuramoyl-L-alanine amidase AmiC</fullName>
        <ecNumber evidence="4">3.5.1.28</ecNumber>
    </recommendedName>
</protein>
<reference evidence="12 13" key="2">
    <citation type="journal article" date="2016" name="Science">
        <title>A bacterium that degrades and assimilates poly(ethylene terephthalate).</title>
        <authorList>
            <person name="Yoshida S."/>
            <person name="Hiraga K."/>
            <person name="Takehana T."/>
            <person name="Taniguchi I."/>
            <person name="Yamaji H."/>
            <person name="Maeda Y."/>
            <person name="Toyohara K."/>
            <person name="Miyamoto K."/>
            <person name="Kimura Y."/>
            <person name="Oda K."/>
        </authorList>
    </citation>
    <scope>NUCLEOTIDE SEQUENCE [LARGE SCALE GENOMIC DNA]</scope>
    <source>
        <strain evidence="13">NBRC 110686 / TISTR 2288 / 201-F6</strain>
    </source>
</reference>
<dbReference type="SMART" id="SM00646">
    <property type="entry name" value="Ami_3"/>
    <property type="match status" value="1"/>
</dbReference>
<dbReference type="SUPFAM" id="SSF53187">
    <property type="entry name" value="Zn-dependent exopeptidases"/>
    <property type="match status" value="1"/>
</dbReference>
<comment type="subcellular location">
    <subcellularLocation>
        <location evidence="2">Periplasm</location>
    </subcellularLocation>
</comment>
<comment type="similarity">
    <text evidence="3">Belongs to the N-acetylmuramoyl-L-alanine amidase 3 family.</text>
</comment>
<feature type="region of interest" description="Disordered" evidence="10">
    <location>
        <begin position="188"/>
        <end position="294"/>
    </location>
</feature>
<evidence type="ECO:0000256" key="5">
    <source>
        <dbReference type="ARBA" id="ARBA00022729"/>
    </source>
</evidence>
<reference evidence="13" key="1">
    <citation type="submission" date="2015-07" db="EMBL/GenBank/DDBJ databases">
        <title>Discovery of a poly(ethylene terephthalate assimilation.</title>
        <authorList>
            <person name="Yoshida S."/>
            <person name="Hiraga K."/>
            <person name="Takehana T."/>
            <person name="Taniguchi I."/>
            <person name="Yamaji H."/>
            <person name="Maeda Y."/>
            <person name="Toyohara K."/>
            <person name="Miyamoto K."/>
            <person name="Kimura Y."/>
            <person name="Oda K."/>
        </authorList>
    </citation>
    <scope>NUCLEOTIDE SEQUENCE [LARGE SCALE GENOMIC DNA]</scope>
    <source>
        <strain evidence="13">NBRC 110686 / TISTR 2288 / 201-F6</strain>
    </source>
</reference>
<dbReference type="InterPro" id="IPR006311">
    <property type="entry name" value="TAT_signal"/>
</dbReference>
<dbReference type="PANTHER" id="PTHR30404:SF0">
    <property type="entry name" value="N-ACETYLMURAMOYL-L-ALANINE AMIDASE AMIC"/>
    <property type="match status" value="1"/>
</dbReference>
<dbReference type="GO" id="GO:0071555">
    <property type="term" value="P:cell wall organization"/>
    <property type="evidence" value="ECO:0007669"/>
    <property type="project" value="UniProtKB-KW"/>
</dbReference>
<dbReference type="Gene3D" id="3.40.630.40">
    <property type="entry name" value="Zn-dependent exopeptidases"/>
    <property type="match status" value="1"/>
</dbReference>
<accession>A0A0K8P6C4</accession>
<dbReference type="PROSITE" id="PS51318">
    <property type="entry name" value="TAT"/>
    <property type="match status" value="1"/>
</dbReference>
<keyword evidence="8" id="KW-0961">Cell wall biogenesis/degradation</keyword>
<evidence type="ECO:0000313" key="13">
    <source>
        <dbReference type="Proteomes" id="UP000037660"/>
    </source>
</evidence>
<dbReference type="InterPro" id="IPR050695">
    <property type="entry name" value="N-acetylmuramoyl_amidase_3"/>
</dbReference>
<dbReference type="EC" id="3.5.1.28" evidence="4"/>
<evidence type="ECO:0000256" key="7">
    <source>
        <dbReference type="ARBA" id="ARBA00022801"/>
    </source>
</evidence>
<feature type="compositionally biased region" description="Low complexity" evidence="10">
    <location>
        <begin position="208"/>
        <end position="284"/>
    </location>
</feature>
<dbReference type="FunFam" id="3.40.630.40:FF:000001">
    <property type="entry name" value="N-acetylmuramoyl-L-alanine amidase"/>
    <property type="match status" value="1"/>
</dbReference>
<gene>
    <name evidence="12" type="ORF">ISF6_4442</name>
</gene>
<evidence type="ECO:0000259" key="11">
    <source>
        <dbReference type="SMART" id="SM00646"/>
    </source>
</evidence>
<keyword evidence="7 12" id="KW-0378">Hydrolase</keyword>
<dbReference type="Gene3D" id="2.60.40.3500">
    <property type="match status" value="1"/>
</dbReference>
<evidence type="ECO:0000256" key="1">
    <source>
        <dbReference type="ARBA" id="ARBA00001561"/>
    </source>
</evidence>
<evidence type="ECO:0000256" key="10">
    <source>
        <dbReference type="SAM" id="MobiDB-lite"/>
    </source>
</evidence>
<dbReference type="InterPro" id="IPR002508">
    <property type="entry name" value="MurNAc-LAA_cat"/>
</dbReference>
<dbReference type="AlphaFoldDB" id="A0A0K8P6C4"/>
<keyword evidence="5" id="KW-0732">Signal</keyword>
<comment type="caution">
    <text evidence="12">The sequence shown here is derived from an EMBL/GenBank/DDBJ whole genome shotgun (WGS) entry which is preliminary data.</text>
</comment>
<dbReference type="Pfam" id="PF11741">
    <property type="entry name" value="AMIN"/>
    <property type="match status" value="1"/>
</dbReference>
<proteinExistence type="inferred from homology"/>
<comment type="catalytic activity">
    <reaction evidence="1">
        <text>Hydrolyzes the link between N-acetylmuramoyl residues and L-amino acid residues in certain cell-wall glycopeptides.</text>
        <dbReference type="EC" id="3.5.1.28"/>
    </reaction>
</comment>
<dbReference type="PANTHER" id="PTHR30404">
    <property type="entry name" value="N-ACETYLMURAMOYL-L-ALANINE AMIDASE"/>
    <property type="match status" value="1"/>
</dbReference>
<dbReference type="Proteomes" id="UP000037660">
    <property type="component" value="Unassembled WGS sequence"/>
</dbReference>
<evidence type="ECO:0000256" key="9">
    <source>
        <dbReference type="ARBA" id="ARBA00074581"/>
    </source>
</evidence>
<sequence length="534" mass="56256">MMRRQRPALPGPAAADAAAPSRRALLRRLAGGAGLVLLLGPAELAFGASIVAVRVWPAKDYTRVTIESDTALQARHFLVEQPARLVIDVDGLELSPALRELVGKVRADDPYIAGVRVGQNQPRVVRLVIDLKHPVAPQLFTLAPVAAYQHRLVFDLVPTDPPDPLWELIRDKEQAEREAARTVQDALGEFIGRIDPGRRPPAPGPGDGPAVAAARPPAPGSSAPSDAASGGRTLPPVAGAGAATGAAGAAGAARAPGAPGVPVPAGSEPAPGRARPPGGPTTAAADDERPSPALQKRIDRLIVVALDPGHGGEDPGAIGPSGLREKDVVLAIALQLRDRLNTVPNLRAMLTRDADYFVPLHERVRKARRVQADLFVSIHADAFFTPKARGASVYALSERGASSAAARWMASRENASDVVGGANLNAKDATVLQALLDMSTTAQIKDSLHVGREVLGQIGRVGHLHKRQVEQAGFAVLKAPDIPSILVETAFISNPDEEAKLRDADYQAELVEALVTGIRRYFAKNPPLARQRTL</sequence>
<evidence type="ECO:0000256" key="4">
    <source>
        <dbReference type="ARBA" id="ARBA00011901"/>
    </source>
</evidence>
<dbReference type="STRING" id="1547922.ISF6_4442"/>
<evidence type="ECO:0000313" key="12">
    <source>
        <dbReference type="EMBL" id="GAP38248.1"/>
    </source>
</evidence>
<dbReference type="Pfam" id="PF01520">
    <property type="entry name" value="Amidase_3"/>
    <property type="match status" value="1"/>
</dbReference>
<name>A0A0K8P6C4_PISS1</name>